<evidence type="ECO:0000256" key="6">
    <source>
        <dbReference type="ARBA" id="ARBA00023242"/>
    </source>
</evidence>
<dbReference type="InterPro" id="IPR008532">
    <property type="entry name" value="NFACT_RNA-bd"/>
</dbReference>
<dbReference type="Pfam" id="PF05833">
    <property type="entry name" value="NFACT_N"/>
    <property type="match status" value="1"/>
</dbReference>
<proteinExistence type="inferred from homology"/>
<dbReference type="GO" id="GO:1990116">
    <property type="term" value="P:ribosome-associated ubiquitin-dependent protein catabolic process"/>
    <property type="evidence" value="ECO:0007669"/>
    <property type="project" value="TreeGrafter"/>
</dbReference>
<evidence type="ECO:0000256" key="7">
    <source>
        <dbReference type="PROSITE-ProRule" id="PRU00176"/>
    </source>
</evidence>
<evidence type="ECO:0000256" key="8">
    <source>
        <dbReference type="SAM" id="Coils"/>
    </source>
</evidence>
<evidence type="ECO:0000259" key="10">
    <source>
        <dbReference type="PROSITE" id="PS50102"/>
    </source>
</evidence>
<dbReference type="Gene3D" id="3.30.70.330">
    <property type="match status" value="4"/>
</dbReference>
<feature type="region of interest" description="Disordered" evidence="9">
    <location>
        <begin position="963"/>
        <end position="998"/>
    </location>
</feature>
<dbReference type="Pfam" id="PF11835">
    <property type="entry name" value="RRM_8"/>
    <property type="match status" value="1"/>
</dbReference>
<feature type="compositionally biased region" description="Basic residues" evidence="9">
    <location>
        <begin position="768"/>
        <end position="782"/>
    </location>
</feature>
<dbReference type="Pfam" id="PF11923">
    <property type="entry name" value="NFACT-C"/>
    <property type="match status" value="1"/>
</dbReference>
<feature type="region of interest" description="Disordered" evidence="9">
    <location>
        <begin position="662"/>
        <end position="707"/>
    </location>
</feature>
<keyword evidence="6" id="KW-0539">Nucleus</keyword>
<comment type="similarity">
    <text evidence="3">Belongs to the NEMF family.</text>
</comment>
<dbReference type="Pfam" id="PF05670">
    <property type="entry name" value="NFACT-R_1"/>
    <property type="match status" value="1"/>
</dbReference>
<dbReference type="SMART" id="SM00360">
    <property type="entry name" value="RRM"/>
    <property type="match status" value="2"/>
</dbReference>
<dbReference type="FunFam" id="2.30.310.10:FF:000001">
    <property type="entry name" value="Nuclear export mediator factor Nemf"/>
    <property type="match status" value="1"/>
</dbReference>
<dbReference type="Gene3D" id="2.30.310.10">
    <property type="entry name" value="ibrinogen binding protein from staphylococcus aureus domain"/>
    <property type="match status" value="1"/>
</dbReference>
<sequence length="1537" mass="173848">RVFYIKQIIKCCTLADNDADGDKYVNYDHLEFSMKNRFSTLDVFAVIHDLKELTGQRVINVYDMDSKTYLIRIQKPDEKCFIMLESGCRIHKTTFDWPKAQFPSSFTMKLRKHIRHKRLESITQLGVDRIIDMQFGFDEQACHVIVELYDRGNVLLTNNSYTILNVLRPRTDKETDVRFSVQERYPVEAARQDVNCPTNYELIEGFKKAKKGESVKRFLAPLTQYGPTLIEHSLRTIGVGQNAQIGVNIDMDESGAAKLLEALQLAHQIFNTIRYNAAQGFLIYKEDTRMDGVIVETYQEFHPFMFSQFNGMQTKHFDSFSECVDEFFSKLELQKADVKALNVEKEAMKKLNNVIKDQQDRIEALKMAQVEREKMAELIELNNDLVDKALLVIRSAIANQLSWEAIEEMRVNACEAGNPIAASIVGLNLNSNQMTLLLGDPYRPEIDPKKVTIDIALSSYQNARKLHKEKKAAQQKQQKTICASSKALKSTKIKMKETLKVVVHTKAEVMKKRRVMWFEKFFWFVSSENYLVIGGRDAQQNELLVKRYLRPGDIYMHADTRGASSIIIRNKLGGGDIPPRTLNEAATMAISYSSAWEAKITSSAWWVHQHQVSRTAPTGEYLTPGSFMIRGKKNYLPTCQLQMGFGVMFQLDEDSLERHREERKVAPVVTEEDSAMYQDDGEDNGISLSESGSEEEKNSDAQIDDFPDVQVNLQGIIGKGTDEDNSYTIIQVGPSVQRKSAINTASDIRDNNEEQKINELKESGKVRPMTRRQKHKAEKIKKKYGDQDEEERQLRLMLLASKPKDTKDLERKNMNEKTLEKAKKKNVKDGKVSLTSQFEYERNISVVEEKAEPSTKAKEEEDELEADVADMAVMDAEETKMLNSLTWRPLDEDVLLFALVVVAPYQTMQNFKYKVKLTPGTGKRGKAAKSAIALFQRDKSANAQELNLLKVLATDDQISRNIPGKMDTEVKEEEGGSQVPPSKRFRRDDNVDPTNPDPSIVVHVRNLSPKATEADLLEALSHFGPISYATCMPGKRMALVEFEEVEGARSCVVYAQTNQIYVAGQAALFNYSTSKMIQRLGLESETPNHVLILTIYNAQYPINVDVIHQICELHGFVRRIAMIRRTMLQALVEFESAEIAKKAKHAMNGADIYSGCCTLKVEFAKPEHVKVTRNDSDQWDYTKAPQSEYTEEPRKTLLNDAGPRGGPPGPRGPPSYGGYSGRGRGGPPGDYSYHEDRYGGSYGRGRGNYDEYDGGYGRTEGYGRGDGYSRGDGYYSRGGGRGGFGRGDAGYVRGGYARGRGSAGLYEDERDYYNGDGPVMMIYGIDQDNFNCDKLFNLLCLYGNCNKIQWQLFQIKFMKSKTDTAMAQLGSVRQVYTTIDNLHGTMIFGNKLALRPSKQQILHEIRDPFILPDGTPSYRDYTNSRNQRYTTPELAARNRIVKPTHVLHWYNAPVTMTEEKLKELFVDKGAVAPDKVVIFPQRSERSSAGICEFPNTERATEALMLANHTPVESPVGKAPYIVKLAFAGGRDGKDFRM</sequence>
<feature type="domain" description="RRM" evidence="10">
    <location>
        <begin position="1000"/>
        <end position="1074"/>
    </location>
</feature>
<dbReference type="InterPro" id="IPR051608">
    <property type="entry name" value="RQC_Subunit_NEMF"/>
</dbReference>
<feature type="region of interest" description="Disordered" evidence="9">
    <location>
        <begin position="1172"/>
        <end position="1245"/>
    </location>
</feature>
<accession>A0A1I8EN37</accession>
<dbReference type="PANTHER" id="PTHR15239">
    <property type="entry name" value="NUCLEAR EXPORT MEDIATOR FACTOR NEMF"/>
    <property type="match status" value="1"/>
</dbReference>
<dbReference type="Pfam" id="PF22976">
    <property type="entry name" value="RRM_10"/>
    <property type="match status" value="1"/>
</dbReference>
<dbReference type="InterPro" id="IPR035979">
    <property type="entry name" value="RBD_domain_sf"/>
</dbReference>
<feature type="compositionally biased region" description="Acidic residues" evidence="9">
    <location>
        <begin position="670"/>
        <end position="683"/>
    </location>
</feature>
<protein>
    <submittedName>
        <fullName evidence="11">RRM domain-containing protein</fullName>
    </submittedName>
</protein>
<dbReference type="PROSITE" id="PS50102">
    <property type="entry name" value="RRM"/>
    <property type="match status" value="1"/>
</dbReference>
<evidence type="ECO:0000256" key="2">
    <source>
        <dbReference type="ARBA" id="ARBA00004496"/>
    </source>
</evidence>
<keyword evidence="7" id="KW-0694">RNA-binding</keyword>
<evidence type="ECO:0000256" key="9">
    <source>
        <dbReference type="SAM" id="MobiDB-lite"/>
    </source>
</evidence>
<evidence type="ECO:0000256" key="3">
    <source>
        <dbReference type="ARBA" id="ARBA00008318"/>
    </source>
</evidence>
<dbReference type="GO" id="GO:1990112">
    <property type="term" value="C:RQC complex"/>
    <property type="evidence" value="ECO:0007669"/>
    <property type="project" value="TreeGrafter"/>
</dbReference>
<feature type="compositionally biased region" description="Gly residues" evidence="9">
    <location>
        <begin position="1218"/>
        <end position="1228"/>
    </location>
</feature>
<dbReference type="Pfam" id="PF00076">
    <property type="entry name" value="RRM_1"/>
    <property type="match status" value="1"/>
</dbReference>
<dbReference type="WBParaSite" id="maker-PairedContig_3459-snap-gene-0.11-mRNA-1">
    <property type="protein sequence ID" value="maker-PairedContig_3459-snap-gene-0.11-mRNA-1"/>
    <property type="gene ID" value="maker-PairedContig_3459-snap-gene-0.11"/>
</dbReference>
<dbReference type="STRING" id="6293.A0A1I8EN37"/>
<dbReference type="GO" id="GO:0000049">
    <property type="term" value="F:tRNA binding"/>
    <property type="evidence" value="ECO:0007669"/>
    <property type="project" value="TreeGrafter"/>
</dbReference>
<dbReference type="GO" id="GO:0072344">
    <property type="term" value="P:rescue of stalled ribosome"/>
    <property type="evidence" value="ECO:0007669"/>
    <property type="project" value="TreeGrafter"/>
</dbReference>
<dbReference type="Pfam" id="PF13893">
    <property type="entry name" value="RRM_5"/>
    <property type="match status" value="1"/>
</dbReference>
<dbReference type="GO" id="GO:0005634">
    <property type="term" value="C:nucleus"/>
    <property type="evidence" value="ECO:0007669"/>
    <property type="project" value="UniProtKB-SubCell"/>
</dbReference>
<reference evidence="11" key="1">
    <citation type="submission" date="2016-11" db="UniProtKB">
        <authorList>
            <consortium name="WormBaseParasite"/>
        </authorList>
    </citation>
    <scope>IDENTIFICATION</scope>
    <source>
        <strain evidence="11">pt0022</strain>
    </source>
</reference>
<dbReference type="InterPro" id="IPR021790">
    <property type="entry name" value="PTBP1-like_RRM2"/>
</dbReference>
<dbReference type="InterPro" id="IPR021846">
    <property type="entry name" value="NFACT-C"/>
</dbReference>
<dbReference type="SUPFAM" id="SSF54928">
    <property type="entry name" value="RNA-binding domain, RBD"/>
    <property type="match status" value="3"/>
</dbReference>
<evidence type="ECO:0000313" key="11">
    <source>
        <dbReference type="WBParaSite" id="maker-PairedContig_3459-snap-gene-0.11-mRNA-1"/>
    </source>
</evidence>
<evidence type="ECO:0000256" key="4">
    <source>
        <dbReference type="ARBA" id="ARBA00022490"/>
    </source>
</evidence>
<dbReference type="GO" id="GO:0005737">
    <property type="term" value="C:cytoplasm"/>
    <property type="evidence" value="ECO:0007669"/>
    <property type="project" value="UniProtKB-SubCell"/>
</dbReference>
<dbReference type="InterPro" id="IPR055204">
    <property type="entry name" value="HNRNPL_RRM"/>
</dbReference>
<comment type="subcellular location">
    <subcellularLocation>
        <location evidence="2">Cytoplasm</location>
    </subcellularLocation>
    <subcellularLocation>
        <location evidence="1">Nucleus</location>
    </subcellularLocation>
</comment>
<keyword evidence="5 8" id="KW-0175">Coiled coil</keyword>
<organism evidence="11">
    <name type="scientific">Wuchereria bancrofti</name>
    <dbReference type="NCBI Taxonomy" id="6293"/>
    <lineage>
        <taxon>Eukaryota</taxon>
        <taxon>Metazoa</taxon>
        <taxon>Ecdysozoa</taxon>
        <taxon>Nematoda</taxon>
        <taxon>Chromadorea</taxon>
        <taxon>Rhabditida</taxon>
        <taxon>Spirurina</taxon>
        <taxon>Spiruromorpha</taxon>
        <taxon>Filarioidea</taxon>
        <taxon>Onchocercidae</taxon>
        <taxon>Wuchereria</taxon>
    </lineage>
</organism>
<dbReference type="InterPro" id="IPR000504">
    <property type="entry name" value="RRM_dom"/>
</dbReference>
<feature type="coiled-coil region" evidence="8">
    <location>
        <begin position="331"/>
        <end position="368"/>
    </location>
</feature>
<feature type="region of interest" description="Disordered" evidence="9">
    <location>
        <begin position="745"/>
        <end position="788"/>
    </location>
</feature>
<evidence type="ECO:0000256" key="5">
    <source>
        <dbReference type="ARBA" id="ARBA00023054"/>
    </source>
</evidence>
<dbReference type="CDD" id="cd12424">
    <property type="entry name" value="RRM3_hnRNPL_like"/>
    <property type="match status" value="1"/>
</dbReference>
<dbReference type="GO" id="GO:0043023">
    <property type="term" value="F:ribosomal large subunit binding"/>
    <property type="evidence" value="ECO:0007669"/>
    <property type="project" value="TreeGrafter"/>
</dbReference>
<dbReference type="CDD" id="cd12427">
    <property type="entry name" value="RRM4_hnRNPL_like"/>
    <property type="match status" value="1"/>
</dbReference>
<keyword evidence="4" id="KW-0963">Cytoplasm</keyword>
<dbReference type="CDD" id="cd12689">
    <property type="entry name" value="RRM1_hnRNPL_like"/>
    <property type="match status" value="1"/>
</dbReference>
<dbReference type="InterPro" id="IPR012677">
    <property type="entry name" value="Nucleotide-bd_a/b_plait_sf"/>
</dbReference>
<name>A0A1I8EN37_WUCBA</name>
<dbReference type="PANTHER" id="PTHR15239:SF6">
    <property type="entry name" value="RIBOSOME QUALITY CONTROL COMPLEX SUBUNIT NEMF"/>
    <property type="match status" value="1"/>
</dbReference>
<feature type="compositionally biased region" description="Basic and acidic residues" evidence="9">
    <location>
        <begin position="747"/>
        <end position="765"/>
    </location>
</feature>
<dbReference type="NCBIfam" id="NF041120">
    <property type="entry name" value="RqcH_arch"/>
    <property type="match status" value="1"/>
</dbReference>
<evidence type="ECO:0000256" key="1">
    <source>
        <dbReference type="ARBA" id="ARBA00004123"/>
    </source>
</evidence>